<dbReference type="InterPro" id="IPR007111">
    <property type="entry name" value="NACHT_NTPase"/>
</dbReference>
<feature type="repeat" description="WD" evidence="2">
    <location>
        <begin position="1091"/>
        <end position="1133"/>
    </location>
</feature>
<dbReference type="PROSITE" id="PS50294">
    <property type="entry name" value="WD_REPEATS_REGION"/>
    <property type="match status" value="1"/>
</dbReference>
<dbReference type="InterPro" id="IPR011047">
    <property type="entry name" value="Quinoprotein_ADH-like_sf"/>
</dbReference>
<keyword evidence="1" id="KW-0677">Repeat</keyword>
<dbReference type="STRING" id="1450538.A0A2V5H042"/>
<dbReference type="PROSITE" id="PS50082">
    <property type="entry name" value="WD_REPEATS_2"/>
    <property type="match status" value="2"/>
</dbReference>
<feature type="compositionally biased region" description="Low complexity" evidence="3">
    <location>
        <begin position="15"/>
        <end position="24"/>
    </location>
</feature>
<dbReference type="InterPro" id="IPR056884">
    <property type="entry name" value="NPHP3-like_N"/>
</dbReference>
<reference evidence="5 6" key="1">
    <citation type="submission" date="2018-02" db="EMBL/GenBank/DDBJ databases">
        <title>The genomes of Aspergillus section Nigri reveals drivers in fungal speciation.</title>
        <authorList>
            <consortium name="DOE Joint Genome Institute"/>
            <person name="Vesth T.C."/>
            <person name="Nybo J."/>
            <person name="Theobald S."/>
            <person name="Brandl J."/>
            <person name="Frisvad J.C."/>
            <person name="Nielsen K.F."/>
            <person name="Lyhne E.K."/>
            <person name="Kogle M.E."/>
            <person name="Kuo A."/>
            <person name="Riley R."/>
            <person name="Clum A."/>
            <person name="Nolan M."/>
            <person name="Lipzen A."/>
            <person name="Salamov A."/>
            <person name="Henrissat B."/>
            <person name="Wiebenga A."/>
            <person name="De vries R.P."/>
            <person name="Grigoriev I.V."/>
            <person name="Mortensen U.H."/>
            <person name="Andersen M.R."/>
            <person name="Baker S.E."/>
        </authorList>
    </citation>
    <scope>NUCLEOTIDE SEQUENCE [LARGE SCALE GENOMIC DNA]</scope>
    <source>
        <strain evidence="5 6">CBS 115571</strain>
    </source>
</reference>
<dbReference type="Gene3D" id="3.40.50.300">
    <property type="entry name" value="P-loop containing nucleotide triphosphate hydrolases"/>
    <property type="match status" value="1"/>
</dbReference>
<dbReference type="InterPro" id="IPR011044">
    <property type="entry name" value="Quino_amine_DH_bsu"/>
</dbReference>
<proteinExistence type="predicted"/>
<keyword evidence="6" id="KW-1185">Reference proteome</keyword>
<dbReference type="Pfam" id="PF07676">
    <property type="entry name" value="PD40"/>
    <property type="match status" value="1"/>
</dbReference>
<dbReference type="PANTHER" id="PTHR10039">
    <property type="entry name" value="AMELOGENIN"/>
    <property type="match status" value="1"/>
</dbReference>
<organism evidence="5 6">
    <name type="scientific">Aspergillus violaceofuscus (strain CBS 115571)</name>
    <dbReference type="NCBI Taxonomy" id="1450538"/>
    <lineage>
        <taxon>Eukaryota</taxon>
        <taxon>Fungi</taxon>
        <taxon>Dikarya</taxon>
        <taxon>Ascomycota</taxon>
        <taxon>Pezizomycotina</taxon>
        <taxon>Eurotiomycetes</taxon>
        <taxon>Eurotiomycetidae</taxon>
        <taxon>Eurotiales</taxon>
        <taxon>Aspergillaceae</taxon>
        <taxon>Aspergillus</taxon>
    </lineage>
</organism>
<gene>
    <name evidence="5" type="ORF">BO99DRAFT_485462</name>
</gene>
<dbReference type="OMA" id="ECKQTFE"/>
<evidence type="ECO:0000259" key="4">
    <source>
        <dbReference type="PROSITE" id="PS50837"/>
    </source>
</evidence>
<evidence type="ECO:0000256" key="2">
    <source>
        <dbReference type="PROSITE-ProRule" id="PRU00221"/>
    </source>
</evidence>
<dbReference type="PROSITE" id="PS50837">
    <property type="entry name" value="NACHT"/>
    <property type="match status" value="1"/>
</dbReference>
<feature type="region of interest" description="Disordered" evidence="3">
    <location>
        <begin position="1"/>
        <end position="34"/>
    </location>
</feature>
<dbReference type="SUPFAM" id="SSF52540">
    <property type="entry name" value="P-loop containing nucleoside triphosphate hydrolases"/>
    <property type="match status" value="1"/>
</dbReference>
<dbReference type="SMART" id="SM00320">
    <property type="entry name" value="WD40"/>
    <property type="match status" value="8"/>
</dbReference>
<evidence type="ECO:0000313" key="6">
    <source>
        <dbReference type="Proteomes" id="UP000249829"/>
    </source>
</evidence>
<evidence type="ECO:0000313" key="5">
    <source>
        <dbReference type="EMBL" id="PYI14033.1"/>
    </source>
</evidence>
<dbReference type="PANTHER" id="PTHR10039:SF5">
    <property type="entry name" value="NACHT DOMAIN-CONTAINING PROTEIN"/>
    <property type="match status" value="1"/>
</dbReference>
<evidence type="ECO:0000256" key="3">
    <source>
        <dbReference type="SAM" id="MobiDB-lite"/>
    </source>
</evidence>
<dbReference type="Gene3D" id="2.130.10.10">
    <property type="entry name" value="YVTN repeat-like/Quinoprotein amine dehydrogenase"/>
    <property type="match status" value="3"/>
</dbReference>
<feature type="repeat" description="WD" evidence="2">
    <location>
        <begin position="839"/>
        <end position="871"/>
    </location>
</feature>
<dbReference type="SUPFAM" id="SSF50969">
    <property type="entry name" value="YVTN repeat-like/Quinoprotein amine dehydrogenase"/>
    <property type="match status" value="1"/>
</dbReference>
<protein>
    <recommendedName>
        <fullName evidence="4">NACHT domain-containing protein</fullName>
    </recommendedName>
</protein>
<dbReference type="SUPFAM" id="SSF50998">
    <property type="entry name" value="Quinoprotein alcohol dehydrogenase-like"/>
    <property type="match status" value="1"/>
</dbReference>
<dbReference type="InterPro" id="IPR001680">
    <property type="entry name" value="WD40_rpt"/>
</dbReference>
<dbReference type="InterPro" id="IPR054471">
    <property type="entry name" value="GPIID_WHD"/>
</dbReference>
<dbReference type="Proteomes" id="UP000249829">
    <property type="component" value="Unassembled WGS sequence"/>
</dbReference>
<dbReference type="Pfam" id="PF22939">
    <property type="entry name" value="WHD_GPIID"/>
    <property type="match status" value="1"/>
</dbReference>
<dbReference type="Pfam" id="PF00400">
    <property type="entry name" value="WD40"/>
    <property type="match status" value="3"/>
</dbReference>
<dbReference type="Pfam" id="PF24883">
    <property type="entry name" value="NPHP3_N"/>
    <property type="match status" value="1"/>
</dbReference>
<feature type="compositionally biased region" description="Polar residues" evidence="3">
    <location>
        <begin position="1"/>
        <end position="14"/>
    </location>
</feature>
<dbReference type="InterPro" id="IPR027417">
    <property type="entry name" value="P-loop_NTPase"/>
</dbReference>
<name>A0A2V5H042_ASPV1</name>
<evidence type="ECO:0000256" key="1">
    <source>
        <dbReference type="ARBA" id="ARBA00022737"/>
    </source>
</evidence>
<keyword evidence="2" id="KW-0853">WD repeat</keyword>
<feature type="domain" description="NACHT" evidence="4">
    <location>
        <begin position="95"/>
        <end position="239"/>
    </location>
</feature>
<accession>A0A2V5H042</accession>
<dbReference type="InterPro" id="IPR015943">
    <property type="entry name" value="WD40/YVTN_repeat-like_dom_sf"/>
</dbReference>
<dbReference type="InterPro" id="IPR011659">
    <property type="entry name" value="WD40"/>
</dbReference>
<dbReference type="EMBL" id="KZ825223">
    <property type="protein sequence ID" value="PYI14033.1"/>
    <property type="molecule type" value="Genomic_DNA"/>
</dbReference>
<sequence length="1323" mass="149938">MNTSTALFNNSTNAGLQLGQNNGNVEFHNHHEPSQAARNEACLRDLRITNPRDDKARIQDFKGGLLMDSYRWILSNNEFRKWRNDGGPDRDANDRLLWIRADPGKGKTMLLCGIIDELTKDLPETCALSYFFCQQSDARLNDATSVLRGLIFLLVDQRPKLLSYIRPRYDVEGKTLFEDTNAWYALSEMFLKMLEDPELETTLLIIDALDECSTGLPLLLELVKRSTGNPRVKWIVSSRNWPDIEKHLTVTSCSTLSLELNENSVAAAVKTYIQIQVDFLTALNGYDENTKDFTREYLTSNSNDTFLWVALVCERLAKTSVCDVETILTSFPASLDDLYKRMMRDIENSESRQLCQVVIATVCTAYRPLAVEELPVLTDLPSRISTDSRMIAQIIKLCGSFLSIREGTIYFVHQSAKDFLLTSNLIIPAGLVMEHGRIFSQCIKEMNQALQRNIYNIRNPGCRVEDICRPSPDPLARARYCCTYWINHLLEADPRKTIGLSTDGPLQLFLEQKLLYWLEALSILGQFTGGIGAILVLNAFLEKANCADKLLNLVNDISRYMREFKVPIETSPLQVYSSALIWSPNRSLVKALYQHERPTWITKTPMVEEHWSRCIHTIVGNGCKIEEIGWSQDGERLLCMAADLTVSSWDPGTGQHISSIMLERLPSRSNRYRLSRHTGRVASVFGDDCAKIRICDATTGKCIRILDDESLHSHEFVKWVKDGKHLVSDSDGGTQLWDVSETSDQGRQPVKLNDDLCLRCWSHDGSRYIAKPSSISDHHKHRHAIYDSRTGVCLRILENDEWLHVNADSWSPDGSMLAWISMNGVVIWDLATWGPGHMLKGNPKWVDKLSWSPDSTRLATGDCDGGIMIWDPKLGICLWAVERDEPFPTNRFCWAPDGNRLASYSHHLIRIWDTTPTTNFPAFAEHSVQVAARTHSRHRRALAYVRSQFTKLQRKALGQKIPRLPANSDWIFSLYWSHGRARVASLTRKGILEIWNTETGYKVCKIEDNLSLWWPTVAWSSDGKLGTFSRAVLCEWDIVSGKRLLALSHNTGGVSQNPGSFAWSPDGCQLASAKGGIVKIWDFATRQCLRELHHSNLLQKLAWSRDGQKVASVSKRDGTVRLWDLATGQFLELRDPTGQDDFSFAYKWHVTWSHDNSCIVWGYNCYVFLNDAANGMHIGSLKVYVPDYDLYEQPILDICETNLIFNIWEFVTSRTRGAVDQSVQSITIHGIVENGFETSVGVFDMKGIGCLHEAAENSPWIPVGYGISLDNSWITWNGDNLLWLPWQYRPMNDRCIRQSGANLAIGCCYGRVIFLSFAENPLP</sequence>